<dbReference type="Gene3D" id="3.30.1370.110">
    <property type="match status" value="1"/>
</dbReference>
<gene>
    <name evidence="2" type="ORF">F8C82_07215</name>
</gene>
<dbReference type="InterPro" id="IPR036063">
    <property type="entry name" value="Smr_dom_sf"/>
</dbReference>
<dbReference type="InterPro" id="IPR002625">
    <property type="entry name" value="Smr_dom"/>
</dbReference>
<feature type="domain" description="Smr" evidence="1">
    <location>
        <begin position="186"/>
        <end position="242"/>
    </location>
</feature>
<evidence type="ECO:0000313" key="2">
    <source>
        <dbReference type="EMBL" id="KAB2818183.1"/>
    </source>
</evidence>
<keyword evidence="3" id="KW-1185">Reference proteome</keyword>
<proteinExistence type="predicted"/>
<sequence length="242" mass="27131">MSQFCSVHVGDHIFFVDGSGGGMIVELDKGLALVAADDGRELWIEVHQLEKYEGTDSTFSSIQPETSSHSDSAEWGVGAVVSYLNEPGGGKVIDEGDRGYLVLDSDGFERWFRKTELVLVSSAITAALQESETINKDSSTKVFKPRKKETNILEVDLHIHELLEFDSHLSDHEKLEHQLRVARHQVEKARKGHYKKVILIHGVGKGVLRTKIQEMLEGMERIEYYDASLREYGTGATEVVFR</sequence>
<dbReference type="Pfam" id="PF01713">
    <property type="entry name" value="Smr"/>
    <property type="match status" value="1"/>
</dbReference>
<dbReference type="PROSITE" id="PS50828">
    <property type="entry name" value="SMR"/>
    <property type="match status" value="1"/>
</dbReference>
<dbReference type="OrthoDB" id="1524810at2"/>
<reference evidence="2 3" key="1">
    <citation type="submission" date="2019-10" db="EMBL/GenBank/DDBJ databases">
        <title>Genome sequence of Phaeocystidibacter marisrubri JCM30614 (type strain).</title>
        <authorList>
            <person name="Bowman J.P."/>
        </authorList>
    </citation>
    <scope>NUCLEOTIDE SEQUENCE [LARGE SCALE GENOMIC DNA]</scope>
    <source>
        <strain evidence="2 3">JCM 30614</strain>
    </source>
</reference>
<organism evidence="2 3">
    <name type="scientific">Phaeocystidibacter marisrubri</name>
    <dbReference type="NCBI Taxonomy" id="1577780"/>
    <lineage>
        <taxon>Bacteria</taxon>
        <taxon>Pseudomonadati</taxon>
        <taxon>Bacteroidota</taxon>
        <taxon>Flavobacteriia</taxon>
        <taxon>Flavobacteriales</taxon>
        <taxon>Phaeocystidibacteraceae</taxon>
        <taxon>Phaeocystidibacter</taxon>
    </lineage>
</organism>
<dbReference type="RefSeq" id="WP_151692871.1">
    <property type="nucleotide sequence ID" value="NZ_BMGX01000002.1"/>
</dbReference>
<evidence type="ECO:0000259" key="1">
    <source>
        <dbReference type="PROSITE" id="PS50828"/>
    </source>
</evidence>
<protein>
    <recommendedName>
        <fullName evidence="1">Smr domain-containing protein</fullName>
    </recommendedName>
</protein>
<comment type="caution">
    <text evidence="2">The sequence shown here is derived from an EMBL/GenBank/DDBJ whole genome shotgun (WGS) entry which is preliminary data.</text>
</comment>
<accession>A0A6L3ZKF7</accession>
<name>A0A6L3ZKF7_9FLAO</name>
<dbReference type="EMBL" id="WBVQ01000001">
    <property type="protein sequence ID" value="KAB2818183.1"/>
    <property type="molecule type" value="Genomic_DNA"/>
</dbReference>
<evidence type="ECO:0000313" key="3">
    <source>
        <dbReference type="Proteomes" id="UP000484164"/>
    </source>
</evidence>
<dbReference type="AlphaFoldDB" id="A0A6L3ZKF7"/>
<dbReference type="Proteomes" id="UP000484164">
    <property type="component" value="Unassembled WGS sequence"/>
</dbReference>